<evidence type="ECO:0000313" key="6">
    <source>
        <dbReference type="Proteomes" id="UP000823636"/>
    </source>
</evidence>
<feature type="domain" description="ABC transporter" evidence="4">
    <location>
        <begin position="6"/>
        <end position="241"/>
    </location>
</feature>
<dbReference type="Pfam" id="PF00005">
    <property type="entry name" value="ABC_tran"/>
    <property type="match status" value="2"/>
</dbReference>
<dbReference type="Gene3D" id="3.40.50.300">
    <property type="entry name" value="P-loop containing nucleotide triphosphate hydrolases"/>
    <property type="match status" value="2"/>
</dbReference>
<dbReference type="InterPro" id="IPR027417">
    <property type="entry name" value="P-loop_NTPase"/>
</dbReference>
<evidence type="ECO:0000256" key="3">
    <source>
        <dbReference type="ARBA" id="ARBA00022840"/>
    </source>
</evidence>
<reference evidence="5" key="1">
    <citation type="submission" date="2020-10" db="EMBL/GenBank/DDBJ databases">
        <authorList>
            <person name="Gilroy R."/>
        </authorList>
    </citation>
    <scope>NUCLEOTIDE SEQUENCE</scope>
    <source>
        <strain evidence="5">G3-4614</strain>
    </source>
</reference>
<keyword evidence="2" id="KW-0547">Nucleotide-binding</keyword>
<dbReference type="AlphaFoldDB" id="A0A9D9H891"/>
<dbReference type="GO" id="GO:0005524">
    <property type="term" value="F:ATP binding"/>
    <property type="evidence" value="ECO:0007669"/>
    <property type="project" value="UniProtKB-KW"/>
</dbReference>
<proteinExistence type="predicted"/>
<dbReference type="SUPFAM" id="SSF52540">
    <property type="entry name" value="P-loop containing nucleoside triphosphate hydrolases"/>
    <property type="match status" value="2"/>
</dbReference>
<dbReference type="PROSITE" id="PS50893">
    <property type="entry name" value="ABC_TRANSPORTER_2"/>
    <property type="match status" value="2"/>
</dbReference>
<dbReference type="CDD" id="cd00267">
    <property type="entry name" value="ABC_ATPase"/>
    <property type="match status" value="1"/>
</dbReference>
<dbReference type="GO" id="GO:0016887">
    <property type="term" value="F:ATP hydrolysis activity"/>
    <property type="evidence" value="ECO:0007669"/>
    <property type="project" value="InterPro"/>
</dbReference>
<dbReference type="GO" id="GO:0042626">
    <property type="term" value="F:ATPase-coupled transmembrane transporter activity"/>
    <property type="evidence" value="ECO:0007669"/>
    <property type="project" value="TreeGrafter"/>
</dbReference>
<evidence type="ECO:0000256" key="2">
    <source>
        <dbReference type="ARBA" id="ARBA00022741"/>
    </source>
</evidence>
<name>A0A9D9H891_9BACT</name>
<keyword evidence="1" id="KW-0813">Transport</keyword>
<dbReference type="GO" id="GO:0043190">
    <property type="term" value="C:ATP-binding cassette (ABC) transporter complex"/>
    <property type="evidence" value="ECO:0007669"/>
    <property type="project" value="TreeGrafter"/>
</dbReference>
<dbReference type="EMBL" id="JADIMW010000067">
    <property type="protein sequence ID" value="MBO8438458.1"/>
    <property type="molecule type" value="Genomic_DNA"/>
</dbReference>
<accession>A0A9D9H891</accession>
<dbReference type="InterPro" id="IPR003593">
    <property type="entry name" value="AAA+_ATPase"/>
</dbReference>
<dbReference type="SMART" id="SM00382">
    <property type="entry name" value="AAA"/>
    <property type="match status" value="2"/>
</dbReference>
<comment type="caution">
    <text evidence="5">The sequence shown here is derived from an EMBL/GenBank/DDBJ whole genome shotgun (WGS) entry which is preliminary data.</text>
</comment>
<feature type="domain" description="ABC transporter" evidence="4">
    <location>
        <begin position="262"/>
        <end position="481"/>
    </location>
</feature>
<dbReference type="PANTHER" id="PTHR43553">
    <property type="entry name" value="HEAVY METAL TRANSPORTER"/>
    <property type="match status" value="1"/>
</dbReference>
<dbReference type="PROSITE" id="PS00211">
    <property type="entry name" value="ABC_TRANSPORTER_1"/>
    <property type="match status" value="2"/>
</dbReference>
<evidence type="ECO:0000259" key="4">
    <source>
        <dbReference type="PROSITE" id="PS50893"/>
    </source>
</evidence>
<keyword evidence="3 5" id="KW-0067">ATP-binding</keyword>
<gene>
    <name evidence="5" type="ORF">IAC54_06130</name>
</gene>
<evidence type="ECO:0000313" key="5">
    <source>
        <dbReference type="EMBL" id="MBO8438458.1"/>
    </source>
</evidence>
<dbReference type="InterPro" id="IPR050095">
    <property type="entry name" value="ECF_ABC_transporter_ATP-bd"/>
</dbReference>
<dbReference type="Proteomes" id="UP000823636">
    <property type="component" value="Unassembled WGS sequence"/>
</dbReference>
<dbReference type="PANTHER" id="PTHR43553:SF3">
    <property type="entry name" value="ABC TRANSPORTER ATP-BINDING PROTEIN MODF"/>
    <property type="match status" value="1"/>
</dbReference>
<sequence>MSNNIITLNNPVPRMPEFRFKTPVNWTINKGEQWCVIGPNGSGKTLLADMILGRIAIREIDGNIHYGFDRPVSEAVKSIAFKDIYTLVDSSTTYYQQRWHATEQEGISTVREMLASDEKYAESLFRRFGVESVLDKKIISLSSGELRKFLLIRVLLTRPKILIVDNPYIGLDEESRRSLDEMFTEMAELEGLQVILLLANPADIPNMVTHVMPVYDKECLGVMTREEFMADTTLQEKLFPMPQQTPQLPSPVRKASQHQITFRMENVQVKHGNREIIKEINWEVRNGEKWGLLGPNGSGKSTLLSLVYADNPQSYSNTIYLFDRRRGTGESIWEIKERIGYVSPDMHLYYMEDIPTLQIVASGFFDSIGLFRRCTPQQAETVKQWMKTFGIESLADRSFLKLSSGEQRMALLARAFVKDPDLLILDEPLHGLDISSKRLASGIIEAFCRREGKTLIYVTHYPHEMPPSVNKIFRLKKRTEA</sequence>
<dbReference type="InterPro" id="IPR003439">
    <property type="entry name" value="ABC_transporter-like_ATP-bd"/>
</dbReference>
<reference evidence="5" key="2">
    <citation type="journal article" date="2021" name="PeerJ">
        <title>Extensive microbial diversity within the chicken gut microbiome revealed by metagenomics and culture.</title>
        <authorList>
            <person name="Gilroy R."/>
            <person name="Ravi A."/>
            <person name="Getino M."/>
            <person name="Pursley I."/>
            <person name="Horton D.L."/>
            <person name="Alikhan N.F."/>
            <person name="Baker D."/>
            <person name="Gharbi K."/>
            <person name="Hall N."/>
            <person name="Watson M."/>
            <person name="Adriaenssens E.M."/>
            <person name="Foster-Nyarko E."/>
            <person name="Jarju S."/>
            <person name="Secka A."/>
            <person name="Antonio M."/>
            <person name="Oren A."/>
            <person name="Chaudhuri R.R."/>
            <person name="La Ragione R."/>
            <person name="Hildebrand F."/>
            <person name="Pallen M.J."/>
        </authorList>
    </citation>
    <scope>NUCLEOTIDE SEQUENCE</scope>
    <source>
        <strain evidence="5">G3-4614</strain>
    </source>
</reference>
<protein>
    <submittedName>
        <fullName evidence="5">ATP-binding cassette domain-containing protein</fullName>
    </submittedName>
</protein>
<organism evidence="5 6">
    <name type="scientific">Candidatus Caccoplasma merdipullorum</name>
    <dbReference type="NCBI Taxonomy" id="2840718"/>
    <lineage>
        <taxon>Bacteria</taxon>
        <taxon>Pseudomonadati</taxon>
        <taxon>Bacteroidota</taxon>
        <taxon>Bacteroidia</taxon>
        <taxon>Bacteroidales</taxon>
        <taxon>Bacteroidaceae</taxon>
        <taxon>Bacteroidaceae incertae sedis</taxon>
        <taxon>Candidatus Caccoplasma</taxon>
    </lineage>
</organism>
<dbReference type="InterPro" id="IPR017871">
    <property type="entry name" value="ABC_transporter-like_CS"/>
</dbReference>
<evidence type="ECO:0000256" key="1">
    <source>
        <dbReference type="ARBA" id="ARBA00022448"/>
    </source>
</evidence>